<dbReference type="EMBL" id="MU863634">
    <property type="protein sequence ID" value="KAK4101574.1"/>
    <property type="molecule type" value="Genomic_DNA"/>
</dbReference>
<feature type="region of interest" description="Disordered" evidence="6">
    <location>
        <begin position="372"/>
        <end position="391"/>
    </location>
</feature>
<evidence type="ECO:0000313" key="9">
    <source>
        <dbReference type="EMBL" id="KAK4101574.1"/>
    </source>
</evidence>
<keyword evidence="2" id="KW-0479">Metal-binding</keyword>
<feature type="region of interest" description="Disordered" evidence="6">
    <location>
        <begin position="470"/>
        <end position="490"/>
    </location>
</feature>
<feature type="domain" description="NuBaID C-terminal" evidence="8">
    <location>
        <begin position="329"/>
        <end position="461"/>
    </location>
</feature>
<dbReference type="GO" id="GO:0008270">
    <property type="term" value="F:zinc ion binding"/>
    <property type="evidence" value="ECO:0007669"/>
    <property type="project" value="UniProtKB-KW"/>
</dbReference>
<feature type="compositionally biased region" description="Acidic residues" evidence="6">
    <location>
        <begin position="539"/>
        <end position="551"/>
    </location>
</feature>
<proteinExistence type="predicted"/>
<sequence>MNATVKRKFNALLQGIGNRPATDDRSLADPAPSSPASQRSSPYSSSRAMASDFDLHKKRRVGDPAATPTRHTTLHVQGTPMRSSPASIRSVPPSTTISNITLHRWTPGAASPAPDAREGQPPPPKYCPADRDQLLRRLATFQELTDWTPKPDRVSEVEWAKRGWVCHGKERVRCALCAAELVVKVNRKEVDGREFAVLIASEIAESVVNKYVELIVDAHAEDCLWRRKGCDDSLLRLPLPNPKLALQGLRQRYDELCDRAAFLPYESTLRLPPTLDLDKVITYLPPTFFTDPPPRNTINPNLNPTPSSTTETPTPTTTTPPPPTINRPALALALFGWQSLTHPTLHTPIPNSASCHTCLRRLGLWMFRPRSEPDPDLSSSLSPSAADNPNAAAAASPLMDYLNPLREHRFFCPWKNPAAQRNPGKKVLSSLGAAVGGDGGGKGEREMAAWEVLVTGLRNEAFIREKIAGSSGGSTTAAGGGKKMMHGRSKSSVPAFGYGASYGDGHLGPPRTPERPMTVAGRPGIVVDDDGNGDRDGDGDGDGEEQEDVGDEEARRKKDMAMMSRLRRVKSLFNTKAGGKLRRLGGSRPGTSHSNAGGE</sequence>
<evidence type="ECO:0000256" key="5">
    <source>
        <dbReference type="ARBA" id="ARBA00023242"/>
    </source>
</evidence>
<evidence type="ECO:0000256" key="6">
    <source>
        <dbReference type="SAM" id="MobiDB-lite"/>
    </source>
</evidence>
<evidence type="ECO:0000256" key="4">
    <source>
        <dbReference type="ARBA" id="ARBA00022833"/>
    </source>
</evidence>
<feature type="domain" description="C3HC-type" evidence="7">
    <location>
        <begin position="128"/>
        <end position="267"/>
    </location>
</feature>
<feature type="compositionally biased region" description="Low complexity" evidence="6">
    <location>
        <begin position="28"/>
        <end position="52"/>
    </location>
</feature>
<keyword evidence="5" id="KW-0539">Nucleus</keyword>
<feature type="compositionally biased region" description="Polar residues" evidence="6">
    <location>
        <begin position="69"/>
        <end position="92"/>
    </location>
</feature>
<dbReference type="Pfam" id="PF07967">
    <property type="entry name" value="zf-C3HC"/>
    <property type="match status" value="1"/>
</dbReference>
<dbReference type="GO" id="GO:0005634">
    <property type="term" value="C:nucleus"/>
    <property type="evidence" value="ECO:0007669"/>
    <property type="project" value="UniProtKB-SubCell"/>
</dbReference>
<organism evidence="9 10">
    <name type="scientific">Parathielavia hyrcaniae</name>
    <dbReference type="NCBI Taxonomy" id="113614"/>
    <lineage>
        <taxon>Eukaryota</taxon>
        <taxon>Fungi</taxon>
        <taxon>Dikarya</taxon>
        <taxon>Ascomycota</taxon>
        <taxon>Pezizomycotina</taxon>
        <taxon>Sordariomycetes</taxon>
        <taxon>Sordariomycetidae</taxon>
        <taxon>Sordariales</taxon>
        <taxon>Chaetomiaceae</taxon>
        <taxon>Parathielavia</taxon>
    </lineage>
</organism>
<dbReference type="Pfam" id="PF08600">
    <property type="entry name" value="NuBaID_C"/>
    <property type="match status" value="1"/>
</dbReference>
<comment type="caution">
    <text evidence="9">The sequence shown here is derived from an EMBL/GenBank/DDBJ whole genome shotgun (WGS) entry which is preliminary data.</text>
</comment>
<accession>A0AAN6Q0Z4</accession>
<keyword evidence="10" id="KW-1185">Reference proteome</keyword>
<keyword evidence="4" id="KW-0862">Zinc</keyword>
<feature type="region of interest" description="Disordered" evidence="6">
    <location>
        <begin position="1"/>
        <end position="92"/>
    </location>
</feature>
<reference evidence="9" key="2">
    <citation type="submission" date="2023-05" db="EMBL/GenBank/DDBJ databases">
        <authorList>
            <consortium name="Lawrence Berkeley National Laboratory"/>
            <person name="Steindorff A."/>
            <person name="Hensen N."/>
            <person name="Bonometti L."/>
            <person name="Westerberg I."/>
            <person name="Brannstrom I.O."/>
            <person name="Guillou S."/>
            <person name="Cros-Aarteil S."/>
            <person name="Calhoun S."/>
            <person name="Haridas S."/>
            <person name="Kuo A."/>
            <person name="Mondo S."/>
            <person name="Pangilinan J."/>
            <person name="Riley R."/>
            <person name="Labutti K."/>
            <person name="Andreopoulos B."/>
            <person name="Lipzen A."/>
            <person name="Chen C."/>
            <person name="Yanf M."/>
            <person name="Daum C."/>
            <person name="Ng V."/>
            <person name="Clum A."/>
            <person name="Ohm R."/>
            <person name="Martin F."/>
            <person name="Silar P."/>
            <person name="Natvig D."/>
            <person name="Lalanne C."/>
            <person name="Gautier V."/>
            <person name="Ament-Velasquez S.L."/>
            <person name="Kruys A."/>
            <person name="Hutchinson M.I."/>
            <person name="Powell A.J."/>
            <person name="Barry K."/>
            <person name="Miller A.N."/>
            <person name="Grigoriev I.V."/>
            <person name="Debuchy R."/>
            <person name="Gladieux P."/>
            <person name="Thoren M.H."/>
            <person name="Johannesson H."/>
        </authorList>
    </citation>
    <scope>NUCLEOTIDE SEQUENCE</scope>
    <source>
        <strain evidence="9">CBS 757.83</strain>
    </source>
</reference>
<feature type="region of interest" description="Disordered" evidence="6">
    <location>
        <begin position="504"/>
        <end position="599"/>
    </location>
</feature>
<gene>
    <name evidence="9" type="ORF">N658DRAFT_566595</name>
</gene>
<evidence type="ECO:0000256" key="1">
    <source>
        <dbReference type="ARBA" id="ARBA00004123"/>
    </source>
</evidence>
<feature type="region of interest" description="Disordered" evidence="6">
    <location>
        <begin position="291"/>
        <end position="323"/>
    </location>
</feature>
<evidence type="ECO:0000259" key="7">
    <source>
        <dbReference type="Pfam" id="PF07967"/>
    </source>
</evidence>
<dbReference type="InterPro" id="IPR012935">
    <property type="entry name" value="NuBaID_N"/>
</dbReference>
<feature type="compositionally biased region" description="Low complexity" evidence="6">
    <location>
        <begin position="376"/>
        <end position="391"/>
    </location>
</feature>
<dbReference type="PANTHER" id="PTHR15835:SF6">
    <property type="entry name" value="ZINC FINGER C3HC-TYPE PROTEIN 1"/>
    <property type="match status" value="1"/>
</dbReference>
<comment type="subcellular location">
    <subcellularLocation>
        <location evidence="1">Nucleus</location>
    </subcellularLocation>
</comment>
<evidence type="ECO:0000313" key="10">
    <source>
        <dbReference type="Proteomes" id="UP001305647"/>
    </source>
</evidence>
<feature type="compositionally biased region" description="Polar residues" evidence="6">
    <location>
        <begin position="589"/>
        <end position="599"/>
    </location>
</feature>
<evidence type="ECO:0000256" key="3">
    <source>
        <dbReference type="ARBA" id="ARBA00022771"/>
    </source>
</evidence>
<dbReference type="PANTHER" id="PTHR15835">
    <property type="entry name" value="NUCLEAR-INTERACTING PARTNER OF ALK"/>
    <property type="match status" value="1"/>
</dbReference>
<keyword evidence="3" id="KW-0863">Zinc-finger</keyword>
<name>A0AAN6Q0Z4_9PEZI</name>
<reference evidence="9" key="1">
    <citation type="journal article" date="2023" name="Mol. Phylogenet. Evol.">
        <title>Genome-scale phylogeny and comparative genomics of the fungal order Sordariales.</title>
        <authorList>
            <person name="Hensen N."/>
            <person name="Bonometti L."/>
            <person name="Westerberg I."/>
            <person name="Brannstrom I.O."/>
            <person name="Guillou S."/>
            <person name="Cros-Aarteil S."/>
            <person name="Calhoun S."/>
            <person name="Haridas S."/>
            <person name="Kuo A."/>
            <person name="Mondo S."/>
            <person name="Pangilinan J."/>
            <person name="Riley R."/>
            <person name="LaButti K."/>
            <person name="Andreopoulos B."/>
            <person name="Lipzen A."/>
            <person name="Chen C."/>
            <person name="Yan M."/>
            <person name="Daum C."/>
            <person name="Ng V."/>
            <person name="Clum A."/>
            <person name="Steindorff A."/>
            <person name="Ohm R.A."/>
            <person name="Martin F."/>
            <person name="Silar P."/>
            <person name="Natvig D.O."/>
            <person name="Lalanne C."/>
            <person name="Gautier V."/>
            <person name="Ament-Velasquez S.L."/>
            <person name="Kruys A."/>
            <person name="Hutchinson M.I."/>
            <person name="Powell A.J."/>
            <person name="Barry K."/>
            <person name="Miller A.N."/>
            <person name="Grigoriev I.V."/>
            <person name="Debuchy R."/>
            <person name="Gladieux P."/>
            <person name="Hiltunen Thoren M."/>
            <person name="Johannesson H."/>
        </authorList>
    </citation>
    <scope>NUCLEOTIDE SEQUENCE</scope>
    <source>
        <strain evidence="9">CBS 757.83</strain>
    </source>
</reference>
<dbReference type="AlphaFoldDB" id="A0AAN6Q0Z4"/>
<dbReference type="InterPro" id="IPR013909">
    <property type="entry name" value="NuBaID_C"/>
</dbReference>
<dbReference type="Proteomes" id="UP001305647">
    <property type="component" value="Unassembled WGS sequence"/>
</dbReference>
<protein>
    <submittedName>
        <fullName evidence="9">Zf-C3HC-domain-containing protein</fullName>
    </submittedName>
</protein>
<evidence type="ECO:0000259" key="8">
    <source>
        <dbReference type="Pfam" id="PF08600"/>
    </source>
</evidence>
<evidence type="ECO:0000256" key="2">
    <source>
        <dbReference type="ARBA" id="ARBA00022723"/>
    </source>
</evidence>
<feature type="compositionally biased region" description="Low complexity" evidence="6">
    <location>
        <begin position="296"/>
        <end position="317"/>
    </location>
</feature>